<protein>
    <submittedName>
        <fullName evidence="1">Uncharacterized protein</fullName>
    </submittedName>
</protein>
<proteinExistence type="predicted"/>
<dbReference type="Gene3D" id="2.40.10.330">
    <property type="match status" value="1"/>
</dbReference>
<dbReference type="Gene3D" id="3.10.50.40">
    <property type="match status" value="1"/>
</dbReference>
<reference evidence="1 2" key="1">
    <citation type="submission" date="2015-05" db="EMBL/GenBank/DDBJ databases">
        <title>Complete genome of Marinobacter psychrophilus strain 20041T isolated from sea-ice of the Canadian Basin.</title>
        <authorList>
            <person name="Song L."/>
            <person name="Ren L."/>
            <person name="Yu Y."/>
            <person name="Wang X."/>
        </authorList>
    </citation>
    <scope>NUCLEOTIDE SEQUENCE [LARGE SCALE GENOMIC DNA]</scope>
    <source>
        <strain evidence="1 2">20041</strain>
    </source>
</reference>
<evidence type="ECO:0000313" key="1">
    <source>
        <dbReference type="EMBL" id="AKO53410.1"/>
    </source>
</evidence>
<name>A0A0H4I6M0_9GAMM</name>
<accession>A0A0H4I6M0</accession>
<keyword evidence="2" id="KW-1185">Reference proteome</keyword>
<dbReference type="AlphaFoldDB" id="A0A0H4I6M0"/>
<dbReference type="SUPFAM" id="SSF54534">
    <property type="entry name" value="FKBP-like"/>
    <property type="match status" value="1"/>
</dbReference>
<dbReference type="Proteomes" id="UP000036406">
    <property type="component" value="Chromosome"/>
</dbReference>
<evidence type="ECO:0000313" key="2">
    <source>
        <dbReference type="Proteomes" id="UP000036406"/>
    </source>
</evidence>
<organism evidence="1 2">
    <name type="scientific">Marinobacter psychrophilus</name>
    <dbReference type="NCBI Taxonomy" id="330734"/>
    <lineage>
        <taxon>Bacteria</taxon>
        <taxon>Pseudomonadati</taxon>
        <taxon>Pseudomonadota</taxon>
        <taxon>Gammaproteobacteria</taxon>
        <taxon>Pseudomonadales</taxon>
        <taxon>Marinobacteraceae</taxon>
        <taxon>Marinobacter</taxon>
    </lineage>
</organism>
<sequence length="59" mass="6595">MLTLGWKFIARLSRISRSTTCFLTLSVVKVGLKFADIDNNHPMAGKTLTFDVDIIELPV</sequence>
<dbReference type="InterPro" id="IPR046357">
    <property type="entry name" value="PPIase_dom_sf"/>
</dbReference>
<dbReference type="EMBL" id="CP011494">
    <property type="protein sequence ID" value="AKO53410.1"/>
    <property type="molecule type" value="Genomic_DNA"/>
</dbReference>
<dbReference type="STRING" id="330734.ABA45_14105"/>
<gene>
    <name evidence="1" type="ORF">ABA45_14105</name>
</gene>
<dbReference type="GO" id="GO:0003755">
    <property type="term" value="F:peptidyl-prolyl cis-trans isomerase activity"/>
    <property type="evidence" value="ECO:0007669"/>
    <property type="project" value="InterPro"/>
</dbReference>
<dbReference type="InterPro" id="IPR048261">
    <property type="entry name" value="SlpA/SlyD-like_ins_sf"/>
</dbReference>
<dbReference type="KEGG" id="mpq:ABA45_14105"/>
<dbReference type="PATRIC" id="fig|330734.3.peg.2964"/>